<organism evidence="2 3">
    <name type="scientific">Elephant endotheliotropic herpesvirus 1A</name>
    <dbReference type="NCBI Taxonomy" id="759753"/>
    <lineage>
        <taxon>Viruses</taxon>
        <taxon>Duplodnaviria</taxon>
        <taxon>Heunggongvirae</taxon>
        <taxon>Peploviricota</taxon>
        <taxon>Herviviricetes</taxon>
        <taxon>Herpesvirales</taxon>
        <taxon>Orthoherpesviridae</taxon>
        <taxon>Betaherpesvirinae</taxon>
        <taxon>Proboscivirus</taxon>
        <taxon>Proboscivirus elephantidbeta1</taxon>
        <taxon>Elephantid herpesvirus 1</taxon>
    </lineage>
</organism>
<protein>
    <submittedName>
        <fullName evidence="2">Protein E18</fullName>
    </submittedName>
</protein>
<accession>A0A0S1NI14</accession>
<evidence type="ECO:0000256" key="1">
    <source>
        <dbReference type="SAM" id="Phobius"/>
    </source>
</evidence>
<feature type="transmembrane region" description="Helical" evidence="1">
    <location>
        <begin position="136"/>
        <end position="155"/>
    </location>
</feature>
<dbReference type="Proteomes" id="UP000157603">
    <property type="component" value="Segment"/>
</dbReference>
<reference evidence="2 3" key="1">
    <citation type="journal article" date="2013" name="Genome Announc.">
        <title>Complete Genome Sequence of Elephant Endotheliotropic Herpesvirus 1A.</title>
        <authorList>
            <person name="Ling P.D."/>
            <person name="Reid J.G."/>
            <person name="Qin X."/>
            <person name="Muzny D.M."/>
            <person name="Gibbs R."/>
            <person name="Petrosino J."/>
            <person name="Peng R."/>
            <person name="Zong J.C."/>
            <person name="Heaggans S.Y."/>
            <person name="Hayward G.S."/>
        </authorList>
    </citation>
    <scope>NUCLEOTIDE SEQUENCE [LARGE SCALE GENOMIC DNA]</scope>
    <source>
        <strain evidence="2">Kimba NAP23</strain>
    </source>
</reference>
<dbReference type="EMBL" id="KC618527">
    <property type="protein sequence ID" value="ALL54611.1"/>
    <property type="molecule type" value="Genomic_DNA"/>
</dbReference>
<feature type="transmembrane region" description="Helical" evidence="1">
    <location>
        <begin position="236"/>
        <end position="256"/>
    </location>
</feature>
<sequence>MAQLHRQGLFLPTQEMSTSAPFRSTPPAPMKNDHVLSTTRSLRSHLQTRKMDQSPILEKRFLNLETWVVSGLTFTIGLFFVLVLIYLLVTKTYRSRKYILLQQFISFLLMFTFLIFSDDIVLCKNYILQDEYQSALIYTFCIYSLMCTCVHLYGVYTTMRYNTYDTYSAGFLILVHTSMVTVLTVSQTRSGALLECNIEIDVIYLVKWCIFTIVAAVVVSCQNMTRTIIINQTMHWLTSVSTITCVLMFLLMIAFRDLVSDGHEWSTLFAKLTLLSSIVSLAQMCTRNNSIDLEFLLTFLTD</sequence>
<gene>
    <name evidence="2" type="primary">E18</name>
</gene>
<feature type="transmembrane region" description="Helical" evidence="1">
    <location>
        <begin position="98"/>
        <end position="116"/>
    </location>
</feature>
<name>A0A0S1NI14_ELHV1</name>
<feature type="transmembrane region" description="Helical" evidence="1">
    <location>
        <begin position="167"/>
        <end position="185"/>
    </location>
</feature>
<keyword evidence="1" id="KW-1133">Transmembrane helix</keyword>
<feature type="transmembrane region" description="Helical" evidence="1">
    <location>
        <begin position="205"/>
        <end position="224"/>
    </location>
</feature>
<feature type="transmembrane region" description="Helical" evidence="1">
    <location>
        <begin position="67"/>
        <end position="89"/>
    </location>
</feature>
<evidence type="ECO:0000313" key="3">
    <source>
        <dbReference type="Proteomes" id="UP000157603"/>
    </source>
</evidence>
<proteinExistence type="predicted"/>
<evidence type="ECO:0000313" key="2">
    <source>
        <dbReference type="EMBL" id="ALL54611.1"/>
    </source>
</evidence>
<keyword evidence="1" id="KW-0812">Transmembrane</keyword>
<keyword evidence="1" id="KW-0472">Membrane</keyword>
<feature type="transmembrane region" description="Helical" evidence="1">
    <location>
        <begin position="268"/>
        <end position="286"/>
    </location>
</feature>